<gene>
    <name evidence="5" type="ORF">FJM67_12625</name>
</gene>
<comment type="similarity">
    <text evidence="1">Belongs to the type-I restriction system S methylase family.</text>
</comment>
<dbReference type="Gene3D" id="1.10.287.1120">
    <property type="entry name" value="Bipartite methylase S protein"/>
    <property type="match status" value="1"/>
</dbReference>
<sequence>MKPKRWIKRFVPIWRHWVMDSKLTPWHQDEWVERTWGELVELKYGKALKDYKDKVTGFPVFGTNGPVGFSETPLCDFPSVIIGRKGAYRGVHYSEVPFYVIDTAFYIAPKFDINLKWAYYELLKQDINGLDSGSAIPSTRREDFYALRVNVPPRPIQDRIADLLDSFNNKITVNRQINQTLEQMAQTLFKSWFVDFDPVIDNALDAGNAIPDELQARAEQRQALRNAATQQGDVSATQAGSAKPLPDNIRQLFPNEFEESELGWVPKGWVSSNVGFVSECFDKHRVPLSKKQRDELKPGIYPYHGATSIMDYVSEFIFDDIYLLIGEDGSVIKEDGTPYYQYIWGKCWVNNHAHVLKGKNGVSTEHLMIFMAQANIKAFVTGAVQMKINQKNMNSIPFLLADRKVNEKFSKMILPLYAKFRSNYEQSLELQILRDTLLPKLISGELRLDEVESTIKETITA</sequence>
<dbReference type="AlphaFoldDB" id="A0A501WPS4"/>
<dbReference type="InterPro" id="IPR044946">
    <property type="entry name" value="Restrct_endonuc_typeI_TRD_sf"/>
</dbReference>
<evidence type="ECO:0000256" key="2">
    <source>
        <dbReference type="ARBA" id="ARBA00022747"/>
    </source>
</evidence>
<dbReference type="SUPFAM" id="SSF116734">
    <property type="entry name" value="DNA methylase specificity domain"/>
    <property type="match status" value="2"/>
</dbReference>
<keyword evidence="5" id="KW-0255">Endonuclease</keyword>
<dbReference type="Pfam" id="PF01420">
    <property type="entry name" value="Methylase_S"/>
    <property type="match status" value="2"/>
</dbReference>
<evidence type="ECO:0000313" key="6">
    <source>
        <dbReference type="Proteomes" id="UP000315901"/>
    </source>
</evidence>
<feature type="domain" description="Type I restriction modification DNA specificity" evidence="4">
    <location>
        <begin position="266"/>
        <end position="401"/>
    </location>
</feature>
<keyword evidence="6" id="KW-1185">Reference proteome</keyword>
<evidence type="ECO:0000259" key="4">
    <source>
        <dbReference type="Pfam" id="PF01420"/>
    </source>
</evidence>
<dbReference type="PANTHER" id="PTHR30408:SF13">
    <property type="entry name" value="TYPE I RESTRICTION ENZYME HINDI SPECIFICITY SUBUNIT"/>
    <property type="match status" value="1"/>
</dbReference>
<dbReference type="GO" id="GO:0003677">
    <property type="term" value="F:DNA binding"/>
    <property type="evidence" value="ECO:0007669"/>
    <property type="project" value="UniProtKB-KW"/>
</dbReference>
<keyword evidence="3" id="KW-0238">DNA-binding</keyword>
<comment type="caution">
    <text evidence="5">The sequence shown here is derived from an EMBL/GenBank/DDBJ whole genome shotgun (WGS) entry which is preliminary data.</text>
</comment>
<dbReference type="InterPro" id="IPR052021">
    <property type="entry name" value="Type-I_RS_S_subunit"/>
</dbReference>
<feature type="domain" description="Type I restriction modification DNA specificity" evidence="4">
    <location>
        <begin position="29"/>
        <end position="183"/>
    </location>
</feature>
<dbReference type="CDD" id="cd17267">
    <property type="entry name" value="RMtype1_S_EcoAO83I-TRD1-CR1_like"/>
    <property type="match status" value="1"/>
</dbReference>
<accession>A0A501WPS4</accession>
<dbReference type="EMBL" id="VFRR01000027">
    <property type="protein sequence ID" value="TPE49031.1"/>
    <property type="molecule type" value="Genomic_DNA"/>
</dbReference>
<keyword evidence="5" id="KW-0378">Hydrolase</keyword>
<evidence type="ECO:0000256" key="1">
    <source>
        <dbReference type="ARBA" id="ARBA00010923"/>
    </source>
</evidence>
<dbReference type="GO" id="GO:0009307">
    <property type="term" value="P:DNA restriction-modification system"/>
    <property type="evidence" value="ECO:0007669"/>
    <property type="project" value="UniProtKB-KW"/>
</dbReference>
<evidence type="ECO:0000256" key="3">
    <source>
        <dbReference type="ARBA" id="ARBA00023125"/>
    </source>
</evidence>
<reference evidence="5 6" key="1">
    <citation type="submission" date="2019-06" db="EMBL/GenBank/DDBJ databases">
        <title>A novel bacterium of genus Marinomonas, isolated from coastal sand.</title>
        <authorList>
            <person name="Huang H."/>
            <person name="Mo K."/>
            <person name="Hu Y."/>
        </authorList>
    </citation>
    <scope>NUCLEOTIDE SEQUENCE [LARGE SCALE GENOMIC DNA]</scope>
    <source>
        <strain evidence="5 6">HB171799</strain>
    </source>
</reference>
<evidence type="ECO:0000313" key="5">
    <source>
        <dbReference type="EMBL" id="TPE49031.1"/>
    </source>
</evidence>
<proteinExistence type="inferred from homology"/>
<dbReference type="CDD" id="cd17262">
    <property type="entry name" value="RMtype1_S_Aco12261I-TRD2-CR2"/>
    <property type="match status" value="1"/>
</dbReference>
<name>A0A501WPS4_9GAMM</name>
<dbReference type="OrthoDB" id="9798929at2"/>
<dbReference type="GO" id="GO:0004519">
    <property type="term" value="F:endonuclease activity"/>
    <property type="evidence" value="ECO:0007669"/>
    <property type="project" value="UniProtKB-KW"/>
</dbReference>
<keyword evidence="2" id="KW-0680">Restriction system</keyword>
<organism evidence="5 6">
    <name type="scientific">Maribrevibacterium harenarium</name>
    <dbReference type="NCBI Taxonomy" id="2589817"/>
    <lineage>
        <taxon>Bacteria</taxon>
        <taxon>Pseudomonadati</taxon>
        <taxon>Pseudomonadota</taxon>
        <taxon>Gammaproteobacteria</taxon>
        <taxon>Oceanospirillales</taxon>
        <taxon>Oceanospirillaceae</taxon>
        <taxon>Maribrevibacterium</taxon>
    </lineage>
</organism>
<dbReference type="Proteomes" id="UP000315901">
    <property type="component" value="Unassembled WGS sequence"/>
</dbReference>
<protein>
    <submittedName>
        <fullName evidence="5">Restriction endonuclease subunit S</fullName>
    </submittedName>
</protein>
<dbReference type="Gene3D" id="3.90.220.20">
    <property type="entry name" value="DNA methylase specificity domains"/>
    <property type="match status" value="2"/>
</dbReference>
<dbReference type="InterPro" id="IPR000055">
    <property type="entry name" value="Restrct_endonuc_typeI_TRD"/>
</dbReference>
<keyword evidence="5" id="KW-0540">Nuclease</keyword>
<dbReference type="PANTHER" id="PTHR30408">
    <property type="entry name" value="TYPE-1 RESTRICTION ENZYME ECOKI SPECIFICITY PROTEIN"/>
    <property type="match status" value="1"/>
</dbReference>